<dbReference type="CDD" id="cd00761">
    <property type="entry name" value="Glyco_tranf_GTA_type"/>
    <property type="match status" value="1"/>
</dbReference>
<evidence type="ECO:0000313" key="5">
    <source>
        <dbReference type="Proteomes" id="UP000004431"/>
    </source>
</evidence>
<keyword evidence="2 4" id="KW-0808">Transferase</keyword>
<dbReference type="InterPro" id="IPR001173">
    <property type="entry name" value="Glyco_trans_2-like"/>
</dbReference>
<dbReference type="RefSeq" id="WP_006303961.1">
    <property type="nucleotide sequence ID" value="NZ_AEDQ01000017.1"/>
</dbReference>
<dbReference type="GO" id="GO:0016757">
    <property type="term" value="F:glycosyltransferase activity"/>
    <property type="evidence" value="ECO:0007669"/>
    <property type="project" value="UniProtKB-KW"/>
</dbReference>
<dbReference type="EC" id="2.4.-.-" evidence="4"/>
<keyword evidence="1 4" id="KW-0328">Glycosyltransferase</keyword>
<dbReference type="Pfam" id="PF00535">
    <property type="entry name" value="Glycos_transf_2"/>
    <property type="match status" value="1"/>
</dbReference>
<comment type="caution">
    <text evidence="4">The sequence shown here is derived from an EMBL/GenBank/DDBJ whole genome shotgun (WGS) entry which is preliminary data.</text>
</comment>
<feature type="domain" description="Glycosyltransferase 2-like" evidence="3">
    <location>
        <begin position="38"/>
        <end position="144"/>
    </location>
</feature>
<dbReference type="PANTHER" id="PTHR22916:SF51">
    <property type="entry name" value="GLYCOSYLTRANSFERASE EPSH-RELATED"/>
    <property type="match status" value="1"/>
</dbReference>
<name>A0ABN0B0G0_9ACTN</name>
<dbReference type="PANTHER" id="PTHR22916">
    <property type="entry name" value="GLYCOSYLTRANSFERASE"/>
    <property type="match status" value="1"/>
</dbReference>
<reference evidence="4 5" key="1">
    <citation type="submission" date="2010-08" db="EMBL/GenBank/DDBJ databases">
        <authorList>
            <person name="Durkin A.S."/>
            <person name="Madupu R."/>
            <person name="Torralba M."/>
            <person name="Gillis M."/>
            <person name="Methe B."/>
            <person name="Sutton G."/>
            <person name="Nelson K.E."/>
        </authorList>
    </citation>
    <scope>NUCLEOTIDE SEQUENCE [LARGE SCALE GENOMIC DNA]</scope>
    <source>
        <strain evidence="4 5">PB189-T1-4</strain>
    </source>
</reference>
<sequence length="398" mass="45318">MALDTLESTHAATPAASKIEATLQPASPASQKPQLNVSVIVPCYNTERFLNQALTSLEQNDMLSIEFLVFNDGSTDNSLTIMNAHAKKDARVRVIDKPNEGYGATVNRGLAMARGRYIAILEPDDWEDAHMYDELYALAVRYDYPDIVKSAFWCVHNPDTKSEYTTPCSYYKKLCITHQPFVLADYPRILEHHPSIWSCMYNAEFLRAHDLRFMEEKGGGWVDTPFNFKALCLARSIVYTDTPFYHYRSELAGSSSALRSFDLPFIRWNNMYTIARDLHITDEGILQGLYTIGFNYIEDAISRGALQLCHDKILCLMNGVYACMDPRIVARMPYISRAAKERFALCTNASNVHYSSKQLYAALSRDALRQLSCYGIAHVARGFRRFAGHRFARRRHHS</sequence>
<dbReference type="EMBL" id="AEDQ01000017">
    <property type="protein sequence ID" value="EFL44251.1"/>
    <property type="molecule type" value="Genomic_DNA"/>
</dbReference>
<gene>
    <name evidence="4" type="ORF">HMPREF9248_1048</name>
</gene>
<proteinExistence type="predicted"/>
<dbReference type="InterPro" id="IPR029044">
    <property type="entry name" value="Nucleotide-diphossugar_trans"/>
</dbReference>
<dbReference type="Proteomes" id="UP000004431">
    <property type="component" value="Unassembled WGS sequence"/>
</dbReference>
<dbReference type="SUPFAM" id="SSF53448">
    <property type="entry name" value="Nucleotide-diphospho-sugar transferases"/>
    <property type="match status" value="1"/>
</dbReference>
<protein>
    <submittedName>
        <fullName evidence="4">Glycosyltransferase, group 2 family protein</fullName>
        <ecNumber evidence="4">2.4.-.-</ecNumber>
    </submittedName>
</protein>
<accession>A0ABN0B0G0</accession>
<keyword evidence="5" id="KW-1185">Reference proteome</keyword>
<dbReference type="Gene3D" id="3.90.550.10">
    <property type="entry name" value="Spore Coat Polysaccharide Biosynthesis Protein SpsA, Chain A"/>
    <property type="match status" value="1"/>
</dbReference>
<evidence type="ECO:0000259" key="3">
    <source>
        <dbReference type="Pfam" id="PF00535"/>
    </source>
</evidence>
<evidence type="ECO:0000256" key="1">
    <source>
        <dbReference type="ARBA" id="ARBA00022676"/>
    </source>
</evidence>
<organism evidence="4 5">
    <name type="scientific">Fannyhessea vaginae PB189-T1-4</name>
    <dbReference type="NCBI Taxonomy" id="866774"/>
    <lineage>
        <taxon>Bacteria</taxon>
        <taxon>Bacillati</taxon>
        <taxon>Actinomycetota</taxon>
        <taxon>Coriobacteriia</taxon>
        <taxon>Coriobacteriales</taxon>
        <taxon>Atopobiaceae</taxon>
        <taxon>Fannyhessea</taxon>
    </lineage>
</organism>
<evidence type="ECO:0000256" key="2">
    <source>
        <dbReference type="ARBA" id="ARBA00022679"/>
    </source>
</evidence>
<evidence type="ECO:0000313" key="4">
    <source>
        <dbReference type="EMBL" id="EFL44251.1"/>
    </source>
</evidence>